<evidence type="ECO:0000256" key="7">
    <source>
        <dbReference type="SAM" id="Phobius"/>
    </source>
</evidence>
<dbReference type="SUPFAM" id="SSF103473">
    <property type="entry name" value="MFS general substrate transporter"/>
    <property type="match status" value="1"/>
</dbReference>
<name>A0A081RZU7_PHOTE</name>
<feature type="transmembrane region" description="Helical" evidence="7">
    <location>
        <begin position="344"/>
        <end position="364"/>
    </location>
</feature>
<keyword evidence="4 7" id="KW-0812">Transmembrane</keyword>
<dbReference type="InterPro" id="IPR020846">
    <property type="entry name" value="MFS_dom"/>
</dbReference>
<dbReference type="RefSeq" id="WP_036837693.1">
    <property type="nucleotide sequence ID" value="NZ_CAWLUD010000012.1"/>
</dbReference>
<comment type="caution">
    <text evidence="9">The sequence shown here is derived from an EMBL/GenBank/DDBJ whole genome shotgun (WGS) entry which is preliminary data.</text>
</comment>
<evidence type="ECO:0000259" key="8">
    <source>
        <dbReference type="PROSITE" id="PS50850"/>
    </source>
</evidence>
<dbReference type="EMBL" id="JGVH01000012">
    <property type="protein sequence ID" value="KER04200.1"/>
    <property type="molecule type" value="Genomic_DNA"/>
</dbReference>
<dbReference type="Gene3D" id="1.20.1720.10">
    <property type="entry name" value="Multidrug resistance protein D"/>
    <property type="match status" value="2"/>
</dbReference>
<feature type="transmembrane region" description="Helical" evidence="7">
    <location>
        <begin position="148"/>
        <end position="168"/>
    </location>
</feature>
<feature type="transmembrane region" description="Helical" evidence="7">
    <location>
        <begin position="207"/>
        <end position="224"/>
    </location>
</feature>
<keyword evidence="3" id="KW-1003">Cell membrane</keyword>
<accession>A0A081RZU7</accession>
<dbReference type="GO" id="GO:0022857">
    <property type="term" value="F:transmembrane transporter activity"/>
    <property type="evidence" value="ECO:0007669"/>
    <property type="project" value="InterPro"/>
</dbReference>
<dbReference type="InterPro" id="IPR036259">
    <property type="entry name" value="MFS_trans_sf"/>
</dbReference>
<feature type="transmembrane region" description="Helical" evidence="7">
    <location>
        <begin position="174"/>
        <end position="195"/>
    </location>
</feature>
<gene>
    <name evidence="9" type="ORF">MEG1DRAFT_01101</name>
</gene>
<proteinExistence type="predicted"/>
<keyword evidence="5 7" id="KW-1133">Transmembrane helix</keyword>
<feature type="transmembrane region" description="Helical" evidence="7">
    <location>
        <begin position="18"/>
        <end position="42"/>
    </location>
</feature>
<feature type="transmembrane region" description="Helical" evidence="7">
    <location>
        <begin position="277"/>
        <end position="306"/>
    </location>
</feature>
<dbReference type="GO" id="GO:0005886">
    <property type="term" value="C:plasma membrane"/>
    <property type="evidence" value="ECO:0007669"/>
    <property type="project" value="UniProtKB-SubCell"/>
</dbReference>
<dbReference type="PROSITE" id="PS50850">
    <property type="entry name" value="MFS"/>
    <property type="match status" value="1"/>
</dbReference>
<feature type="transmembrane region" description="Helical" evidence="7">
    <location>
        <begin position="62"/>
        <end position="79"/>
    </location>
</feature>
<dbReference type="PANTHER" id="PTHR42718:SF46">
    <property type="entry name" value="BLR6921 PROTEIN"/>
    <property type="match status" value="1"/>
</dbReference>
<organism evidence="9 10">
    <name type="scientific">Photorhabdus temperata subsp. temperata Meg1</name>
    <dbReference type="NCBI Taxonomy" id="1393735"/>
    <lineage>
        <taxon>Bacteria</taxon>
        <taxon>Pseudomonadati</taxon>
        <taxon>Pseudomonadota</taxon>
        <taxon>Gammaproteobacteria</taxon>
        <taxon>Enterobacterales</taxon>
        <taxon>Morganellaceae</taxon>
        <taxon>Photorhabdus</taxon>
    </lineage>
</organism>
<feature type="transmembrane region" description="Helical" evidence="7">
    <location>
        <begin position="411"/>
        <end position="431"/>
    </location>
</feature>
<dbReference type="InterPro" id="IPR011701">
    <property type="entry name" value="MFS"/>
</dbReference>
<evidence type="ECO:0000313" key="10">
    <source>
        <dbReference type="Proteomes" id="UP000028002"/>
    </source>
</evidence>
<comment type="subcellular location">
    <subcellularLocation>
        <location evidence="1">Cell membrane</location>
        <topology evidence="1">Multi-pass membrane protein</topology>
    </subcellularLocation>
</comment>
<keyword evidence="6 7" id="KW-0472">Membrane</keyword>
<keyword evidence="2" id="KW-0813">Transport</keyword>
<dbReference type="NCBIfam" id="TIGR00711">
    <property type="entry name" value="efflux_EmrB"/>
    <property type="match status" value="1"/>
</dbReference>
<feature type="transmembrane region" description="Helical" evidence="7">
    <location>
        <begin position="437"/>
        <end position="456"/>
    </location>
</feature>
<evidence type="ECO:0000313" key="9">
    <source>
        <dbReference type="EMBL" id="KER04200.1"/>
    </source>
</evidence>
<dbReference type="PANTHER" id="PTHR42718">
    <property type="entry name" value="MAJOR FACILITATOR SUPERFAMILY MULTIDRUG TRANSPORTER MFSC"/>
    <property type="match status" value="1"/>
</dbReference>
<evidence type="ECO:0000256" key="2">
    <source>
        <dbReference type="ARBA" id="ARBA00022448"/>
    </source>
</evidence>
<dbReference type="AlphaFoldDB" id="A0A081RZU7"/>
<feature type="transmembrane region" description="Helical" evidence="7">
    <location>
        <begin position="312"/>
        <end position="332"/>
    </location>
</feature>
<evidence type="ECO:0000256" key="3">
    <source>
        <dbReference type="ARBA" id="ARBA00022475"/>
    </source>
</evidence>
<evidence type="ECO:0000256" key="1">
    <source>
        <dbReference type="ARBA" id="ARBA00004651"/>
    </source>
</evidence>
<feature type="domain" description="Major facilitator superfamily (MFS) profile" evidence="8">
    <location>
        <begin position="20"/>
        <end position="460"/>
    </location>
</feature>
<feature type="transmembrane region" description="Helical" evidence="7">
    <location>
        <begin position="236"/>
        <end position="256"/>
    </location>
</feature>
<sequence length="460" mass="49459">MTKNSCSEQSTPLNQYQLWVITCLVIGICLPLLDATIIGVAIPSLTVSLSASVAQLQWVSTLYTLSATVTVTICAWAIRRVGAKNLWLTGLVVFTLGSLLCGFSSHIDFLLASRVIQGIGAGILMPVMQTVLVNAVGKQNLKGAMATIAVPTVIAPIAGPIVAGYLLHIGDWRLIFFINVPIGIAAIALSAVFITKNDKPESIRFDLMGFLLLTPSLLFMIYSLSLLAKADTMSSLHWLIMVGILLASLILILLFVRHTRNKTSDALIQLAPFKIRSFTASIWLLLLSSISFYGGLFALPIMFIHGFQQSELLASIWIGVHGVGALLSRSYLKSLSGRFGVSNTALIGTIMAIFGTVPLFLHNIPSHPEIIMVTMLLRGAGIGLITLLAMSHAYHELPATQVPDASVITRIGTLFGASLGTATVAVLYSIAPSREDFSLILLGLLFITFCCTIPALKLRR</sequence>
<feature type="transmembrane region" description="Helical" evidence="7">
    <location>
        <begin position="115"/>
        <end position="136"/>
    </location>
</feature>
<evidence type="ECO:0000256" key="5">
    <source>
        <dbReference type="ARBA" id="ARBA00022989"/>
    </source>
</evidence>
<dbReference type="Proteomes" id="UP000028002">
    <property type="component" value="Unassembled WGS sequence"/>
</dbReference>
<dbReference type="Pfam" id="PF07690">
    <property type="entry name" value="MFS_1"/>
    <property type="match status" value="1"/>
</dbReference>
<dbReference type="InterPro" id="IPR004638">
    <property type="entry name" value="EmrB-like"/>
</dbReference>
<evidence type="ECO:0000256" key="6">
    <source>
        <dbReference type="ARBA" id="ARBA00023136"/>
    </source>
</evidence>
<feature type="transmembrane region" description="Helical" evidence="7">
    <location>
        <begin position="370"/>
        <end position="390"/>
    </location>
</feature>
<dbReference type="PATRIC" id="fig|1393735.3.peg.1139"/>
<evidence type="ECO:0000256" key="4">
    <source>
        <dbReference type="ARBA" id="ARBA00022692"/>
    </source>
</evidence>
<protein>
    <submittedName>
        <fullName evidence="9">Drug resistance transporter, EmrB/QacA subfamily</fullName>
    </submittedName>
</protein>
<feature type="transmembrane region" description="Helical" evidence="7">
    <location>
        <begin position="86"/>
        <end position="109"/>
    </location>
</feature>
<reference evidence="9 10" key="1">
    <citation type="submission" date="2014-03" db="EMBL/GenBank/DDBJ databases">
        <title>Draft Genome of Photorhabdus temperata Meg1.</title>
        <authorList>
            <person name="Hurst S.G.IV."/>
            <person name="Morris K."/>
            <person name="Thomas K."/>
            <person name="Tisa L.S."/>
        </authorList>
    </citation>
    <scope>NUCLEOTIDE SEQUENCE [LARGE SCALE GENOMIC DNA]</scope>
    <source>
        <strain evidence="9 10">Meg1</strain>
    </source>
</reference>